<reference evidence="1 2" key="4">
    <citation type="journal article" date="2011" name="BMC Genomics">
        <title>RNA-Seq improves annotation of protein-coding genes in the cucumber genome.</title>
        <authorList>
            <person name="Li Z."/>
            <person name="Zhang Z."/>
            <person name="Yan P."/>
            <person name="Huang S."/>
            <person name="Fei Z."/>
            <person name="Lin K."/>
        </authorList>
    </citation>
    <scope>NUCLEOTIDE SEQUENCE [LARGE SCALE GENOMIC DNA]</scope>
    <source>
        <strain evidence="2">cv. 9930</strain>
    </source>
</reference>
<evidence type="ECO:0000313" key="1">
    <source>
        <dbReference type="EMBL" id="KGN66539.1"/>
    </source>
</evidence>
<proteinExistence type="predicted"/>
<dbReference type="OrthoDB" id="1899115at2759"/>
<evidence type="ECO:0000313" key="2">
    <source>
        <dbReference type="Proteomes" id="UP000029981"/>
    </source>
</evidence>
<reference evidence="1 2" key="1">
    <citation type="journal article" date="2009" name="Nat. Genet.">
        <title>The genome of the cucumber, Cucumis sativus L.</title>
        <authorList>
            <person name="Huang S."/>
            <person name="Li R."/>
            <person name="Zhang Z."/>
            <person name="Li L."/>
            <person name="Gu X."/>
            <person name="Fan W."/>
            <person name="Lucas W.J."/>
            <person name="Wang X."/>
            <person name="Xie B."/>
            <person name="Ni P."/>
            <person name="Ren Y."/>
            <person name="Zhu H."/>
            <person name="Li J."/>
            <person name="Lin K."/>
            <person name="Jin W."/>
            <person name="Fei Z."/>
            <person name="Li G."/>
            <person name="Staub J."/>
            <person name="Kilian A."/>
            <person name="van der Vossen E.A."/>
            <person name="Wu Y."/>
            <person name="Guo J."/>
            <person name="He J."/>
            <person name="Jia Z."/>
            <person name="Ren Y."/>
            <person name="Tian G."/>
            <person name="Lu Y."/>
            <person name="Ruan J."/>
            <person name="Qian W."/>
            <person name="Wang M."/>
            <person name="Huang Q."/>
            <person name="Li B."/>
            <person name="Xuan Z."/>
            <person name="Cao J."/>
            <person name="Asan"/>
            <person name="Wu Z."/>
            <person name="Zhang J."/>
            <person name="Cai Q."/>
            <person name="Bai Y."/>
            <person name="Zhao B."/>
            <person name="Han Y."/>
            <person name="Li Y."/>
            <person name="Li X."/>
            <person name="Wang S."/>
            <person name="Shi Q."/>
            <person name="Liu S."/>
            <person name="Cho W.K."/>
            <person name="Kim J.Y."/>
            <person name="Xu Y."/>
            <person name="Heller-Uszynska K."/>
            <person name="Miao H."/>
            <person name="Cheng Z."/>
            <person name="Zhang S."/>
            <person name="Wu J."/>
            <person name="Yang Y."/>
            <person name="Kang H."/>
            <person name="Li M."/>
            <person name="Liang H."/>
            <person name="Ren X."/>
            <person name="Shi Z."/>
            <person name="Wen M."/>
            <person name="Jian M."/>
            <person name="Yang H."/>
            <person name="Zhang G."/>
            <person name="Yang Z."/>
            <person name="Chen R."/>
            <person name="Liu S."/>
            <person name="Li J."/>
            <person name="Ma L."/>
            <person name="Liu H."/>
            <person name="Zhou Y."/>
            <person name="Zhao J."/>
            <person name="Fang X."/>
            <person name="Li G."/>
            <person name="Fang L."/>
            <person name="Li Y."/>
            <person name="Liu D."/>
            <person name="Zheng H."/>
            <person name="Zhang Y."/>
            <person name="Qin N."/>
            <person name="Li Z."/>
            <person name="Yang G."/>
            <person name="Yang S."/>
            <person name="Bolund L."/>
            <person name="Kristiansen K."/>
            <person name="Zheng H."/>
            <person name="Li S."/>
            <person name="Zhang X."/>
            <person name="Yang H."/>
            <person name="Wang J."/>
            <person name="Sun R."/>
            <person name="Zhang B."/>
            <person name="Jiang S."/>
            <person name="Wang J."/>
            <person name="Du Y."/>
            <person name="Li S."/>
        </authorList>
    </citation>
    <scope>NUCLEOTIDE SEQUENCE [LARGE SCALE GENOMIC DNA]</scope>
    <source>
        <strain evidence="2">cv. 9930</strain>
    </source>
</reference>
<accession>A0A0A0LZV5</accession>
<dbReference type="PANTHER" id="PTHR33052">
    <property type="entry name" value="DUF4228 DOMAIN PROTEIN-RELATED"/>
    <property type="match status" value="1"/>
</dbReference>
<dbReference type="Gramene" id="KGN66539">
    <property type="protein sequence ID" value="KGN66539"/>
    <property type="gene ID" value="Csa_1G627480"/>
</dbReference>
<reference evidence="1 2" key="3">
    <citation type="journal article" date="2010" name="BMC Genomics">
        <title>Transcriptome sequencing and comparative analysis of cucumber flowers with different sex types.</title>
        <authorList>
            <person name="Guo S."/>
            <person name="Zheng Y."/>
            <person name="Joung J.G."/>
            <person name="Liu S."/>
            <person name="Zhang Z."/>
            <person name="Crasta O.R."/>
            <person name="Sobral B.W."/>
            <person name="Xu Y."/>
            <person name="Huang S."/>
            <person name="Fei Z."/>
        </authorList>
    </citation>
    <scope>NUCLEOTIDE SEQUENCE [LARGE SCALE GENOMIC DNA]</scope>
    <source>
        <strain evidence="2">cv. 9930</strain>
    </source>
</reference>
<sequence>MGNAVSPCLLSISISRCHRRPSTVKLVFTNGPTKFLAGDHHFAGEIMFQFPDMMVCHAESFFIGHPIPSLSIDDQLIAGETYLILPIDRFASVDVLSTSSLATIGAGNMSVEKFSGPCPFEYVRGTNGKVLIKVMPEFIVRLISQAAMDGGESEGGGGGFLCSTPELKKHYDQLVGSTKGQVWSPKLETISEYKIRYSPCRFVGFKLKQKEG</sequence>
<reference evidence="1 2" key="2">
    <citation type="journal article" date="2009" name="PLoS ONE">
        <title>An integrated genetic and cytogenetic map of the cucumber genome.</title>
        <authorList>
            <person name="Ren Y."/>
            <person name="Zhang Z."/>
            <person name="Liu J."/>
            <person name="Staub J.E."/>
            <person name="Han Y."/>
            <person name="Cheng Z."/>
            <person name="Li X."/>
            <person name="Lu J."/>
            <person name="Miao H."/>
            <person name="Kang H."/>
            <person name="Xie B."/>
            <person name="Gu X."/>
            <person name="Wang X."/>
            <person name="Du Y."/>
            <person name="Jin W."/>
            <person name="Huang S."/>
        </authorList>
    </citation>
    <scope>NUCLEOTIDE SEQUENCE [LARGE SCALE GENOMIC DNA]</scope>
    <source>
        <strain evidence="2">cv. 9930</strain>
    </source>
</reference>
<dbReference type="Proteomes" id="UP000029981">
    <property type="component" value="Chromosome 1"/>
</dbReference>
<dbReference type="InterPro" id="IPR025322">
    <property type="entry name" value="PADRE_dom"/>
</dbReference>
<name>A0A0A0LZV5_CUCSA</name>
<dbReference type="AlphaFoldDB" id="A0A0A0LZV5"/>
<dbReference type="eggNOG" id="ENOG502QVTC">
    <property type="taxonomic scope" value="Eukaryota"/>
</dbReference>
<dbReference type="OMA" id="MVCHANS"/>
<gene>
    <name evidence="1" type="ORF">Csa_1G627480</name>
</gene>
<protein>
    <submittedName>
        <fullName evidence="1">Uncharacterized protein</fullName>
    </submittedName>
</protein>
<dbReference type="Pfam" id="PF14009">
    <property type="entry name" value="PADRE"/>
    <property type="match status" value="1"/>
</dbReference>
<dbReference type="STRING" id="3659.A0A0A0LZV5"/>
<keyword evidence="2" id="KW-1185">Reference proteome</keyword>
<dbReference type="KEGG" id="csv:101216872"/>
<organism evidence="1 2">
    <name type="scientific">Cucumis sativus</name>
    <name type="common">Cucumber</name>
    <dbReference type="NCBI Taxonomy" id="3659"/>
    <lineage>
        <taxon>Eukaryota</taxon>
        <taxon>Viridiplantae</taxon>
        <taxon>Streptophyta</taxon>
        <taxon>Embryophyta</taxon>
        <taxon>Tracheophyta</taxon>
        <taxon>Spermatophyta</taxon>
        <taxon>Magnoliopsida</taxon>
        <taxon>eudicotyledons</taxon>
        <taxon>Gunneridae</taxon>
        <taxon>Pentapetalae</taxon>
        <taxon>rosids</taxon>
        <taxon>fabids</taxon>
        <taxon>Cucurbitales</taxon>
        <taxon>Cucurbitaceae</taxon>
        <taxon>Benincaseae</taxon>
        <taxon>Cucumis</taxon>
    </lineage>
</organism>
<dbReference type="EMBL" id="CM002922">
    <property type="protein sequence ID" value="KGN66539.1"/>
    <property type="molecule type" value="Genomic_DNA"/>
</dbReference>